<evidence type="ECO:0000256" key="9">
    <source>
        <dbReference type="ARBA" id="ARBA00022842"/>
    </source>
</evidence>
<dbReference type="PATRIC" id="fig|1747903.4.peg.736"/>
<dbReference type="InterPro" id="IPR032828">
    <property type="entry name" value="PolyA_RNA-bd"/>
</dbReference>
<gene>
    <name evidence="14" type="ORF">ASR47_1002289</name>
</gene>
<feature type="domain" description="Poly A polymerase head" evidence="12">
    <location>
        <begin position="3"/>
        <end position="122"/>
    </location>
</feature>
<dbReference type="PIRSF" id="PIRSF000813">
    <property type="entry name" value="CCA_bact"/>
    <property type="match status" value="1"/>
</dbReference>
<comment type="similarity">
    <text evidence="11">Belongs to the tRNA nucleotidyltransferase/poly(A) polymerase family.</text>
</comment>
<evidence type="ECO:0000256" key="8">
    <source>
        <dbReference type="ARBA" id="ARBA00022840"/>
    </source>
</evidence>
<evidence type="ECO:0000256" key="7">
    <source>
        <dbReference type="ARBA" id="ARBA00022800"/>
    </source>
</evidence>
<dbReference type="STRING" id="1747903.ASR47_1002289"/>
<dbReference type="EC" id="3.1.4.-" evidence="14"/>
<dbReference type="EC" id="3.1.3.-" evidence="14"/>
<evidence type="ECO:0000256" key="10">
    <source>
        <dbReference type="ARBA" id="ARBA00022884"/>
    </source>
</evidence>
<keyword evidence="3" id="KW-0819">tRNA processing</keyword>
<dbReference type="GO" id="GO:0046872">
    <property type="term" value="F:metal ion binding"/>
    <property type="evidence" value="ECO:0007669"/>
    <property type="project" value="UniProtKB-KW"/>
</dbReference>
<dbReference type="InterPro" id="IPR012006">
    <property type="entry name" value="CCA_bact"/>
</dbReference>
<dbReference type="Proteomes" id="UP000092713">
    <property type="component" value="Unassembled WGS sequence"/>
</dbReference>
<evidence type="ECO:0000256" key="11">
    <source>
        <dbReference type="RuleBase" id="RU003953"/>
    </source>
</evidence>
<feature type="domain" description="tRNA nucleotidyltransferase/poly(A) polymerase RNA and SrmB- binding" evidence="13">
    <location>
        <begin position="147"/>
        <end position="209"/>
    </location>
</feature>
<protein>
    <submittedName>
        <fullName evidence="14">tRNA nucleotidyltransferase (CCA-adding enzyme)</fullName>
        <ecNumber evidence="14">2.7.7.72</ecNumber>
        <ecNumber evidence="14">3.1.3.-</ecNumber>
        <ecNumber evidence="14">3.1.4.-</ecNumber>
    </submittedName>
</protein>
<keyword evidence="6" id="KW-0547">Nucleotide-binding</keyword>
<evidence type="ECO:0000313" key="15">
    <source>
        <dbReference type="Proteomes" id="UP000092713"/>
    </source>
</evidence>
<dbReference type="GO" id="GO:0016787">
    <property type="term" value="F:hydrolase activity"/>
    <property type="evidence" value="ECO:0007669"/>
    <property type="project" value="UniProtKB-KW"/>
</dbReference>
<dbReference type="OrthoDB" id="9805698at2"/>
<dbReference type="GO" id="GO:0042245">
    <property type="term" value="P:RNA repair"/>
    <property type="evidence" value="ECO:0007669"/>
    <property type="project" value="UniProtKB-KW"/>
</dbReference>
<evidence type="ECO:0000259" key="12">
    <source>
        <dbReference type="Pfam" id="PF01743"/>
    </source>
</evidence>
<organism evidence="14 15">
    <name type="scientific">Janthinobacterium psychrotolerans</name>
    <dbReference type="NCBI Taxonomy" id="1747903"/>
    <lineage>
        <taxon>Bacteria</taxon>
        <taxon>Pseudomonadati</taxon>
        <taxon>Pseudomonadota</taxon>
        <taxon>Betaproteobacteria</taxon>
        <taxon>Burkholderiales</taxon>
        <taxon>Oxalobacteraceae</taxon>
        <taxon>Janthinobacterium</taxon>
    </lineage>
</organism>
<evidence type="ECO:0000256" key="1">
    <source>
        <dbReference type="ARBA" id="ARBA00001946"/>
    </source>
</evidence>
<dbReference type="CDD" id="cd05398">
    <property type="entry name" value="NT_ClassII-CCAase"/>
    <property type="match status" value="1"/>
</dbReference>
<dbReference type="GO" id="GO:0003723">
    <property type="term" value="F:RNA binding"/>
    <property type="evidence" value="ECO:0007669"/>
    <property type="project" value="UniProtKB-KW"/>
</dbReference>
<dbReference type="EMBL" id="LOCQ01000061">
    <property type="protein sequence ID" value="OBV37232.1"/>
    <property type="molecule type" value="Genomic_DNA"/>
</dbReference>
<comment type="cofactor">
    <cofactor evidence="1">
        <name>Mg(2+)</name>
        <dbReference type="ChEBI" id="CHEBI:18420"/>
    </cofactor>
</comment>
<dbReference type="Pfam" id="PF01743">
    <property type="entry name" value="PolyA_pol"/>
    <property type="match status" value="1"/>
</dbReference>
<keyword evidence="10 11" id="KW-0694">RNA-binding</keyword>
<keyword evidence="14" id="KW-0378">Hydrolase</keyword>
<evidence type="ECO:0000256" key="3">
    <source>
        <dbReference type="ARBA" id="ARBA00022694"/>
    </source>
</evidence>
<dbReference type="RefSeq" id="WP_065310329.1">
    <property type="nucleotide sequence ID" value="NZ_LOCQ01000061.1"/>
</dbReference>
<dbReference type="GO" id="GO:0001680">
    <property type="term" value="P:tRNA 3'-terminal CCA addition"/>
    <property type="evidence" value="ECO:0007669"/>
    <property type="project" value="InterPro"/>
</dbReference>
<keyword evidence="9" id="KW-0460">Magnesium</keyword>
<name>A0A1A7BUQ1_9BURK</name>
<dbReference type="Gene3D" id="1.10.3090.10">
    <property type="entry name" value="cca-adding enzyme, domain 2"/>
    <property type="match status" value="1"/>
</dbReference>
<dbReference type="Pfam" id="PF12627">
    <property type="entry name" value="PolyA_pol_RNAbd"/>
    <property type="match status" value="1"/>
</dbReference>
<dbReference type="InterPro" id="IPR050124">
    <property type="entry name" value="tRNA_CCA-adding_enzyme"/>
</dbReference>
<dbReference type="GO" id="GO:0004810">
    <property type="term" value="F:CCA tRNA nucleotidyltransferase activity"/>
    <property type="evidence" value="ECO:0007669"/>
    <property type="project" value="UniProtKB-EC"/>
</dbReference>
<dbReference type="PANTHER" id="PTHR47545:SF1">
    <property type="entry name" value="MULTIFUNCTIONAL CCA PROTEIN"/>
    <property type="match status" value="1"/>
</dbReference>
<dbReference type="GO" id="GO:0005524">
    <property type="term" value="F:ATP binding"/>
    <property type="evidence" value="ECO:0007669"/>
    <property type="project" value="UniProtKB-KW"/>
</dbReference>
<keyword evidence="4 14" id="KW-0548">Nucleotidyltransferase</keyword>
<dbReference type="EC" id="2.7.7.72" evidence="14"/>
<dbReference type="InterPro" id="IPR043519">
    <property type="entry name" value="NT_sf"/>
</dbReference>
<reference evidence="14 15" key="1">
    <citation type="submission" date="2016-04" db="EMBL/GenBank/DDBJ databases">
        <title>Draft genome sequence of Janthinobacterium psychrotolerans sp. nov., isolated from freshwater sediments in Denmark.</title>
        <authorList>
            <person name="Gong X."/>
            <person name="Skrivergaard S."/>
            <person name="Korsgaard B.S."/>
            <person name="Schreiber L."/>
            <person name="Marshall I.P."/>
            <person name="Finster K."/>
            <person name="Schramm A."/>
        </authorList>
    </citation>
    <scope>NUCLEOTIDE SEQUENCE [LARGE SCALE GENOMIC DNA]</scope>
    <source>
        <strain evidence="14 15">S3-2</strain>
    </source>
</reference>
<proteinExistence type="inferred from homology"/>
<evidence type="ECO:0000259" key="13">
    <source>
        <dbReference type="Pfam" id="PF12627"/>
    </source>
</evidence>
<dbReference type="PANTHER" id="PTHR47545">
    <property type="entry name" value="MULTIFUNCTIONAL CCA PROTEIN"/>
    <property type="match status" value="1"/>
</dbReference>
<keyword evidence="2 11" id="KW-0808">Transferase</keyword>
<dbReference type="AlphaFoldDB" id="A0A1A7BUQ1"/>
<evidence type="ECO:0000256" key="6">
    <source>
        <dbReference type="ARBA" id="ARBA00022741"/>
    </source>
</evidence>
<dbReference type="Gene3D" id="3.30.460.10">
    <property type="entry name" value="Beta Polymerase, domain 2"/>
    <property type="match status" value="1"/>
</dbReference>
<sequence length="371" mass="40696">MKIYTVGGAVRDALLGLPVKDHDHVVVGATPEQMLRRGFRPVGKDFPVFLHPATQEEYALARTERKTAPGYRGFVFHAAPDVTLEDDLVRRDLTINAIARDEDGALTDPFGGVDDIRNKVFRHVSDAFGEDPVRVLRLARFAARFGDFKVAPATMELMRAMVAQGEVDALVAERVWQEVAKGLMEAQPSRMLTVLQDCGALARILPELTVNQHLLQVVDRAASENHELCVRFAVLMLAVPVAKINILSERLRVPNDCRELAVMAAREQAAISSALALSAEELVRLCERCDGLRKPQRFVQLLQAVECDARVRQVGAFPQSGWLQAVLAAVRGVDAGALALSCAQEPKRIPGVIHAARVEAVINVISNTERP</sequence>
<keyword evidence="15" id="KW-1185">Reference proteome</keyword>
<dbReference type="SUPFAM" id="SSF81891">
    <property type="entry name" value="Poly A polymerase C-terminal region-like"/>
    <property type="match status" value="1"/>
</dbReference>
<keyword evidence="7" id="KW-0692">RNA repair</keyword>
<accession>A0A1A7BUQ1</accession>
<evidence type="ECO:0000313" key="14">
    <source>
        <dbReference type="EMBL" id="OBV37232.1"/>
    </source>
</evidence>
<evidence type="ECO:0000256" key="2">
    <source>
        <dbReference type="ARBA" id="ARBA00022679"/>
    </source>
</evidence>
<keyword evidence="8" id="KW-0067">ATP-binding</keyword>
<comment type="caution">
    <text evidence="14">The sequence shown here is derived from an EMBL/GenBank/DDBJ whole genome shotgun (WGS) entry which is preliminary data.</text>
</comment>
<dbReference type="SUPFAM" id="SSF81301">
    <property type="entry name" value="Nucleotidyltransferase"/>
    <property type="match status" value="1"/>
</dbReference>
<keyword evidence="5" id="KW-0479">Metal-binding</keyword>
<evidence type="ECO:0000256" key="4">
    <source>
        <dbReference type="ARBA" id="ARBA00022695"/>
    </source>
</evidence>
<evidence type="ECO:0000256" key="5">
    <source>
        <dbReference type="ARBA" id="ARBA00022723"/>
    </source>
</evidence>
<dbReference type="InterPro" id="IPR002646">
    <property type="entry name" value="PolA_pol_head_dom"/>
</dbReference>